<dbReference type="InterPro" id="IPR057460">
    <property type="entry name" value="CAF17_C"/>
</dbReference>
<dbReference type="EMBL" id="JACIED010000002">
    <property type="protein sequence ID" value="MBB4007402.1"/>
    <property type="molecule type" value="Genomic_DNA"/>
</dbReference>
<name>A0A1Q9A0A2_9HYPH</name>
<dbReference type="InterPro" id="IPR027266">
    <property type="entry name" value="TrmE/GcvT-like"/>
</dbReference>
<comment type="caution">
    <text evidence="4">The sequence shown here is derived from an EMBL/GenBank/DDBJ whole genome shotgun (WGS) entry which is preliminary data.</text>
</comment>
<proteinExistence type="predicted"/>
<evidence type="ECO:0000313" key="4">
    <source>
        <dbReference type="EMBL" id="OLP47850.1"/>
    </source>
</evidence>
<keyword evidence="1" id="KW-0809">Transit peptide</keyword>
<evidence type="ECO:0000313" key="5">
    <source>
        <dbReference type="Proteomes" id="UP000185598"/>
    </source>
</evidence>
<keyword evidence="4" id="KW-0489">Methyltransferase</keyword>
<sequence>MPTAFLDDRAFISVTGTDAAHFLNNLLTADISLTSAGQAGPSALLTPQGKILFDLLVYPQADGYLLEVAASERDNLIRRLTIYKLRAAVTLSATDHAGVTVFWGSDWPADGAEDRRFAAAGVPLWRVPGKVDGSGTDAAAYTAQRIETGVAEAGLDYPLQDAYPHDVLFDLNGGVSFKKGCYVGQEVVSRMHHRKAARRRIAVVNSDAPLPVTGTELRVDGRPLGTLGTVLGDKGLAIVRIDRAGEAMAKGSAILAGDLAVTLHLPDWTGLAFPASADED</sequence>
<evidence type="ECO:0000313" key="3">
    <source>
        <dbReference type="EMBL" id="MBB4007402.1"/>
    </source>
</evidence>
<dbReference type="PANTHER" id="PTHR22602">
    <property type="entry name" value="TRANSFERASE CAF17, MITOCHONDRIAL-RELATED"/>
    <property type="match status" value="1"/>
</dbReference>
<dbReference type="Gene3D" id="3.30.1360.120">
    <property type="entry name" value="Probable tRNA modification gtpase trme, domain 1"/>
    <property type="match status" value="2"/>
</dbReference>
<organism evidence="4 5">
    <name type="scientific">Allorhizobium taibaishanense</name>
    <dbReference type="NCBI Taxonomy" id="887144"/>
    <lineage>
        <taxon>Bacteria</taxon>
        <taxon>Pseudomonadati</taxon>
        <taxon>Pseudomonadota</taxon>
        <taxon>Alphaproteobacteria</taxon>
        <taxon>Hyphomicrobiales</taxon>
        <taxon>Rhizobiaceae</taxon>
        <taxon>Rhizobium/Agrobacterium group</taxon>
        <taxon>Allorhizobium</taxon>
    </lineage>
</organism>
<dbReference type="InterPro" id="IPR045179">
    <property type="entry name" value="YgfZ/GcvT"/>
</dbReference>
<dbReference type="PANTHER" id="PTHR22602:SF0">
    <property type="entry name" value="TRANSFERASE CAF17, MITOCHONDRIAL-RELATED"/>
    <property type="match status" value="1"/>
</dbReference>
<keyword evidence="5" id="KW-1185">Reference proteome</keyword>
<dbReference type="RefSeq" id="WP_075617030.1">
    <property type="nucleotide sequence ID" value="NZ_JACIED010000002.1"/>
</dbReference>
<dbReference type="STRING" id="887144.BJF91_04355"/>
<evidence type="ECO:0000259" key="2">
    <source>
        <dbReference type="Pfam" id="PF25455"/>
    </source>
</evidence>
<protein>
    <submittedName>
        <fullName evidence="4">Aminomethyltransferase</fullName>
    </submittedName>
</protein>
<dbReference type="SUPFAM" id="SSF103025">
    <property type="entry name" value="Folate-binding domain"/>
    <property type="match status" value="1"/>
</dbReference>
<dbReference type="AlphaFoldDB" id="A0A1Q9A0A2"/>
<dbReference type="Proteomes" id="UP000544107">
    <property type="component" value="Unassembled WGS sequence"/>
</dbReference>
<accession>A0A1Q9A0A2</accession>
<dbReference type="Pfam" id="PF25455">
    <property type="entry name" value="Beta-barrel_CAF17_C"/>
    <property type="match status" value="1"/>
</dbReference>
<reference evidence="3 6" key="2">
    <citation type="submission" date="2020-08" db="EMBL/GenBank/DDBJ databases">
        <title>Genomic Encyclopedia of Type Strains, Phase IV (KMG-IV): sequencing the most valuable type-strain genomes for metagenomic binning, comparative biology and taxonomic classification.</title>
        <authorList>
            <person name="Goeker M."/>
        </authorList>
    </citation>
    <scope>NUCLEOTIDE SEQUENCE [LARGE SCALE GENOMIC DNA]</scope>
    <source>
        <strain evidence="3 6">DSM 100021</strain>
    </source>
</reference>
<dbReference type="NCBIfam" id="TIGR03317">
    <property type="entry name" value="ygfZ_signature"/>
    <property type="match status" value="1"/>
</dbReference>
<dbReference type="GO" id="GO:0032259">
    <property type="term" value="P:methylation"/>
    <property type="evidence" value="ECO:0007669"/>
    <property type="project" value="UniProtKB-KW"/>
</dbReference>
<dbReference type="Proteomes" id="UP000185598">
    <property type="component" value="Unassembled WGS sequence"/>
</dbReference>
<evidence type="ECO:0000313" key="6">
    <source>
        <dbReference type="Proteomes" id="UP000544107"/>
    </source>
</evidence>
<reference evidence="4 5" key="1">
    <citation type="submission" date="2016-09" db="EMBL/GenBank/DDBJ databases">
        <title>Rhizobium oryziradicis sp. nov., isolated from the root of rice.</title>
        <authorList>
            <person name="Zhao J."/>
            <person name="Zhang X."/>
        </authorList>
    </citation>
    <scope>NUCLEOTIDE SEQUENCE [LARGE SCALE GENOMIC DNA]</scope>
    <source>
        <strain evidence="4 5">14971</strain>
    </source>
</reference>
<gene>
    <name evidence="4" type="ORF">BJF91_04355</name>
    <name evidence="3" type="ORF">GGQ71_001665</name>
</gene>
<dbReference type="EMBL" id="MKIN01000027">
    <property type="protein sequence ID" value="OLP47850.1"/>
    <property type="molecule type" value="Genomic_DNA"/>
</dbReference>
<feature type="domain" description="CAF17 C-terminal" evidence="2">
    <location>
        <begin position="198"/>
        <end position="269"/>
    </location>
</feature>
<dbReference type="OrthoDB" id="9796287at2"/>
<dbReference type="GO" id="GO:0008168">
    <property type="term" value="F:methyltransferase activity"/>
    <property type="evidence" value="ECO:0007669"/>
    <property type="project" value="UniProtKB-KW"/>
</dbReference>
<dbReference type="InterPro" id="IPR017703">
    <property type="entry name" value="YgfZ/GCV_T_CS"/>
</dbReference>
<keyword evidence="4" id="KW-0808">Transferase</keyword>
<evidence type="ECO:0000256" key="1">
    <source>
        <dbReference type="ARBA" id="ARBA00022946"/>
    </source>
</evidence>
<dbReference type="GO" id="GO:0016226">
    <property type="term" value="P:iron-sulfur cluster assembly"/>
    <property type="evidence" value="ECO:0007669"/>
    <property type="project" value="TreeGrafter"/>
</dbReference>